<keyword evidence="1" id="KW-0812">Transmembrane</keyword>
<keyword evidence="1" id="KW-0472">Membrane</keyword>
<proteinExistence type="predicted"/>
<protein>
    <recommendedName>
        <fullName evidence="4">PH domain-containing protein</fullName>
    </recommendedName>
</protein>
<accession>A0ABY1R9N1</accession>
<dbReference type="EMBL" id="FXWJ01000001">
    <property type="protein sequence ID" value="SMQ62081.1"/>
    <property type="molecule type" value="Genomic_DNA"/>
</dbReference>
<evidence type="ECO:0000313" key="3">
    <source>
        <dbReference type="Proteomes" id="UP000194464"/>
    </source>
</evidence>
<organism evidence="2 3">
    <name type="scientific">Plantibacter elymi</name>
    <name type="common">nom. nud.</name>
    <dbReference type="NCBI Taxonomy" id="199708"/>
    <lineage>
        <taxon>Bacteria</taxon>
        <taxon>Bacillati</taxon>
        <taxon>Actinomycetota</taxon>
        <taxon>Actinomycetes</taxon>
        <taxon>Micrococcales</taxon>
        <taxon>Microbacteriaceae</taxon>
        <taxon>Plantibacter</taxon>
    </lineage>
</organism>
<evidence type="ECO:0000313" key="2">
    <source>
        <dbReference type="EMBL" id="SMQ62081.1"/>
    </source>
</evidence>
<sequence>MRVLNARLDRPATVPAGSAYGHTGLMNGAPQSFPPLVVGSAPVRTERATRPAFVFMLIAAALIPVFGMLLAVLTTASGGFALGMLAGVSFSVVSWFMLFAVVQFATVRGAQSVASTVLTLDADGLRGSIPQGEVFLPWGAIERVSIRSRGKWRILTFRLVPGLTAQSPGVTTTLPPRSFSMLGKLGFQIGEVAIDTPLDTVSAAASAFTGGRLR</sequence>
<comment type="caution">
    <text evidence="2">The sequence shown here is derived from an EMBL/GenBank/DDBJ whole genome shotgun (WGS) entry which is preliminary data.</text>
</comment>
<name>A0ABY1R9N1_9MICO</name>
<evidence type="ECO:0008006" key="4">
    <source>
        <dbReference type="Google" id="ProtNLM"/>
    </source>
</evidence>
<keyword evidence="3" id="KW-1185">Reference proteome</keyword>
<reference evidence="2 3" key="1">
    <citation type="submission" date="2017-04" db="EMBL/GenBank/DDBJ databases">
        <authorList>
            <person name="Varghese N."/>
            <person name="Submissions S."/>
        </authorList>
    </citation>
    <scope>NUCLEOTIDE SEQUENCE [LARGE SCALE GENOMIC DNA]</scope>
    <source>
        <strain evidence="2 3">VKM Ac-1784</strain>
    </source>
</reference>
<dbReference type="Proteomes" id="UP000194464">
    <property type="component" value="Unassembled WGS sequence"/>
</dbReference>
<evidence type="ECO:0000256" key="1">
    <source>
        <dbReference type="SAM" id="Phobius"/>
    </source>
</evidence>
<gene>
    <name evidence="2" type="ORF">SAMN06295909_0685</name>
</gene>
<dbReference type="RefSeq" id="WP_133059922.1">
    <property type="nucleotide sequence ID" value="NZ_FXWJ01000001.1"/>
</dbReference>
<feature type="transmembrane region" description="Helical" evidence="1">
    <location>
        <begin position="79"/>
        <end position="102"/>
    </location>
</feature>
<feature type="transmembrane region" description="Helical" evidence="1">
    <location>
        <begin position="52"/>
        <end position="73"/>
    </location>
</feature>
<keyword evidence="1" id="KW-1133">Transmembrane helix</keyword>